<feature type="domain" description="Ig-like" evidence="3">
    <location>
        <begin position="12"/>
        <end position="87"/>
    </location>
</feature>
<gene>
    <name evidence="4" type="primary">Fcrl3</name>
    <name evidence="4" type="ORF">GRAPIC_R15221</name>
</gene>
<protein>
    <submittedName>
        <fullName evidence="4">FCRL3 protein</fullName>
    </submittedName>
</protein>
<keyword evidence="5" id="KW-1185">Reference proteome</keyword>
<evidence type="ECO:0000313" key="4">
    <source>
        <dbReference type="EMBL" id="NWV42092.1"/>
    </source>
</evidence>
<organism evidence="4 5">
    <name type="scientific">Grantiella picta</name>
    <dbReference type="NCBI Taxonomy" id="266360"/>
    <lineage>
        <taxon>Eukaryota</taxon>
        <taxon>Metazoa</taxon>
        <taxon>Chordata</taxon>
        <taxon>Craniata</taxon>
        <taxon>Vertebrata</taxon>
        <taxon>Euteleostomi</taxon>
        <taxon>Archelosauria</taxon>
        <taxon>Archosauria</taxon>
        <taxon>Dinosauria</taxon>
        <taxon>Saurischia</taxon>
        <taxon>Theropoda</taxon>
        <taxon>Coelurosauria</taxon>
        <taxon>Aves</taxon>
        <taxon>Neognathae</taxon>
        <taxon>Neoaves</taxon>
        <taxon>Telluraves</taxon>
        <taxon>Australaves</taxon>
        <taxon>Passeriformes</taxon>
        <taxon>Meliphagoidea</taxon>
        <taxon>Meliphagidae</taxon>
        <taxon>Grantiella</taxon>
    </lineage>
</organism>
<sequence>TLAPAGWCPLSPAGAQTAQLLVDPPWTPAVVWDRVTLTCRGSGTSGDTRWYGNEQPWLVEGADSITVTHAGTYECDRPGTARSPTVSVVDERLVLQVSARPLLEGDTVTLRCRG</sequence>
<evidence type="ECO:0000313" key="5">
    <source>
        <dbReference type="Proteomes" id="UP000575029"/>
    </source>
</evidence>
<dbReference type="Proteomes" id="UP000575029">
    <property type="component" value="Unassembled WGS sequence"/>
</dbReference>
<dbReference type="AlphaFoldDB" id="A0A7K6EVT2"/>
<dbReference type="InterPro" id="IPR036179">
    <property type="entry name" value="Ig-like_dom_sf"/>
</dbReference>
<dbReference type="EMBL" id="VZRM01007378">
    <property type="protein sequence ID" value="NWV42092.1"/>
    <property type="molecule type" value="Genomic_DNA"/>
</dbReference>
<dbReference type="PROSITE" id="PS50835">
    <property type="entry name" value="IG_LIKE"/>
    <property type="match status" value="1"/>
</dbReference>
<keyword evidence="1" id="KW-0732">Signal</keyword>
<dbReference type="SUPFAM" id="SSF48726">
    <property type="entry name" value="Immunoglobulin"/>
    <property type="match status" value="1"/>
</dbReference>
<dbReference type="GO" id="GO:0007166">
    <property type="term" value="P:cell surface receptor signaling pathway"/>
    <property type="evidence" value="ECO:0007669"/>
    <property type="project" value="TreeGrafter"/>
</dbReference>
<dbReference type="PANTHER" id="PTHR11481">
    <property type="entry name" value="IMMUNOGLOBULIN FC RECEPTOR"/>
    <property type="match status" value="1"/>
</dbReference>
<dbReference type="Gene3D" id="2.60.40.10">
    <property type="entry name" value="Immunoglobulins"/>
    <property type="match status" value="1"/>
</dbReference>
<dbReference type="InterPro" id="IPR013783">
    <property type="entry name" value="Ig-like_fold"/>
</dbReference>
<name>A0A7K6EVT2_9PASS</name>
<dbReference type="GO" id="GO:0004888">
    <property type="term" value="F:transmembrane signaling receptor activity"/>
    <property type="evidence" value="ECO:0007669"/>
    <property type="project" value="TreeGrafter"/>
</dbReference>
<dbReference type="InterPro" id="IPR050488">
    <property type="entry name" value="Ig_Fc_receptor"/>
</dbReference>
<evidence type="ECO:0000256" key="2">
    <source>
        <dbReference type="ARBA" id="ARBA00023157"/>
    </source>
</evidence>
<dbReference type="InterPro" id="IPR007110">
    <property type="entry name" value="Ig-like_dom"/>
</dbReference>
<dbReference type="GO" id="GO:0006955">
    <property type="term" value="P:immune response"/>
    <property type="evidence" value="ECO:0007669"/>
    <property type="project" value="TreeGrafter"/>
</dbReference>
<feature type="non-terminal residue" evidence="4">
    <location>
        <position position="1"/>
    </location>
</feature>
<comment type="caution">
    <text evidence="4">The sequence shown here is derived from an EMBL/GenBank/DDBJ whole genome shotgun (WGS) entry which is preliminary data.</text>
</comment>
<accession>A0A7K6EVT2</accession>
<dbReference type="GO" id="GO:0009897">
    <property type="term" value="C:external side of plasma membrane"/>
    <property type="evidence" value="ECO:0007669"/>
    <property type="project" value="TreeGrafter"/>
</dbReference>
<evidence type="ECO:0000256" key="1">
    <source>
        <dbReference type="ARBA" id="ARBA00022729"/>
    </source>
</evidence>
<proteinExistence type="predicted"/>
<evidence type="ECO:0000259" key="3">
    <source>
        <dbReference type="PROSITE" id="PS50835"/>
    </source>
</evidence>
<reference evidence="4 5" key="1">
    <citation type="submission" date="2019-09" db="EMBL/GenBank/DDBJ databases">
        <title>Bird 10,000 Genomes (B10K) Project - Family phase.</title>
        <authorList>
            <person name="Zhang G."/>
        </authorList>
    </citation>
    <scope>NUCLEOTIDE SEQUENCE [LARGE SCALE GENOMIC DNA]</scope>
    <source>
        <strain evidence="4">B10K-DU-029-50</strain>
        <tissue evidence="4">Heart</tissue>
    </source>
</reference>
<dbReference type="PANTHER" id="PTHR11481:SF64">
    <property type="entry name" value="FC RECEPTOR-LIKE PROTEIN 4"/>
    <property type="match status" value="1"/>
</dbReference>
<feature type="non-terminal residue" evidence="4">
    <location>
        <position position="114"/>
    </location>
</feature>
<keyword evidence="2" id="KW-1015">Disulfide bond</keyword>